<dbReference type="EMBL" id="KV441483">
    <property type="protein sequence ID" value="OAG18550.1"/>
    <property type="molecule type" value="Genomic_DNA"/>
</dbReference>
<evidence type="ECO:0000313" key="2">
    <source>
        <dbReference type="Proteomes" id="UP000077248"/>
    </source>
</evidence>
<dbReference type="KEGG" id="aalt:CC77DRAFT_199845"/>
<organism evidence="1 2">
    <name type="scientific">Alternaria alternata</name>
    <name type="common">Alternaria rot fungus</name>
    <name type="synonym">Torula alternata</name>
    <dbReference type="NCBI Taxonomy" id="5599"/>
    <lineage>
        <taxon>Eukaryota</taxon>
        <taxon>Fungi</taxon>
        <taxon>Dikarya</taxon>
        <taxon>Ascomycota</taxon>
        <taxon>Pezizomycotina</taxon>
        <taxon>Dothideomycetes</taxon>
        <taxon>Pleosporomycetidae</taxon>
        <taxon>Pleosporales</taxon>
        <taxon>Pleosporineae</taxon>
        <taxon>Pleosporaceae</taxon>
        <taxon>Alternaria</taxon>
        <taxon>Alternaria sect. Alternaria</taxon>
        <taxon>Alternaria alternata complex</taxon>
    </lineage>
</organism>
<reference evidence="1 2" key="1">
    <citation type="submission" date="2016-05" db="EMBL/GenBank/DDBJ databases">
        <title>Comparative analysis of secretome profiles of manganese(II)-oxidizing ascomycete fungi.</title>
        <authorList>
            <consortium name="DOE Joint Genome Institute"/>
            <person name="Zeiner C.A."/>
            <person name="Purvine S.O."/>
            <person name="Zink E.M."/>
            <person name="Wu S."/>
            <person name="Pasa-Tolic L."/>
            <person name="Chaput D.L."/>
            <person name="Haridas S."/>
            <person name="Grigoriev I.V."/>
            <person name="Santelli C.M."/>
            <person name="Hansel C.M."/>
        </authorList>
    </citation>
    <scope>NUCLEOTIDE SEQUENCE [LARGE SCALE GENOMIC DNA]</scope>
    <source>
        <strain evidence="1 2">SRC1lrK2f</strain>
    </source>
</reference>
<gene>
    <name evidence="1" type="ORF">CC77DRAFT_199845</name>
</gene>
<evidence type="ECO:0000313" key="1">
    <source>
        <dbReference type="EMBL" id="OAG18550.1"/>
    </source>
</evidence>
<dbReference type="AlphaFoldDB" id="A0A177DH77"/>
<dbReference type="Proteomes" id="UP000077248">
    <property type="component" value="Unassembled WGS sequence"/>
</dbReference>
<dbReference type="GeneID" id="29116184"/>
<keyword evidence="2" id="KW-1185">Reference proteome</keyword>
<dbReference type="VEuPathDB" id="FungiDB:CC77DRAFT_199845"/>
<name>A0A177DH77_ALTAL</name>
<protein>
    <submittedName>
        <fullName evidence="1">Uncharacterized protein</fullName>
    </submittedName>
</protein>
<dbReference type="RefSeq" id="XP_018383971.1">
    <property type="nucleotide sequence ID" value="XM_018530590.1"/>
</dbReference>
<sequence length="51" mass="5988">MVPHICEKDRIRKHIVTPSARLASQAPQCRYRNMSFESENSHIIIDLVHCR</sequence>
<accession>A0A177DH77</accession>
<proteinExistence type="predicted"/>